<dbReference type="Proteomes" id="UP000622687">
    <property type="component" value="Unassembled WGS sequence"/>
</dbReference>
<organism evidence="1 2">
    <name type="scientific">Clostridium aciditolerans</name>
    <dbReference type="NCBI Taxonomy" id="339861"/>
    <lineage>
        <taxon>Bacteria</taxon>
        <taxon>Bacillati</taxon>
        <taxon>Bacillota</taxon>
        <taxon>Clostridia</taxon>
        <taxon>Eubacteriales</taxon>
        <taxon>Clostridiaceae</taxon>
        <taxon>Clostridium</taxon>
    </lineage>
</organism>
<proteinExistence type="predicted"/>
<accession>A0A934I0R1</accession>
<keyword evidence="2" id="KW-1185">Reference proteome</keyword>
<comment type="caution">
    <text evidence="1">The sequence shown here is derived from an EMBL/GenBank/DDBJ whole genome shotgun (WGS) entry which is preliminary data.</text>
</comment>
<name>A0A934I0R1_9CLOT</name>
<dbReference type="EMBL" id="JAEEGB010000029">
    <property type="protein sequence ID" value="MBI6874642.1"/>
    <property type="molecule type" value="Genomic_DNA"/>
</dbReference>
<gene>
    <name evidence="1" type="ORF">I6U51_18395</name>
</gene>
<protein>
    <submittedName>
        <fullName evidence="1">Uncharacterized protein</fullName>
    </submittedName>
</protein>
<sequence length="221" mass="25909">MDKVFIWENIIDWAKIIITNRDIWDYYTHIRMYHACKPININSYYESDIKVLNLESLKKTAINYFISNKPSTLLPKDIDEAFDYVGSDLREGRVYLALDKRDLIEYCGHYLIYGSEFLQGVAIYLRSKYNKNYLNILKNIGTPTIFSCDIPINIINDSYLQELNECIKKSLLINNTHIEAPNKDFAIPFYNDIDSSYIAGHFHPTSIKDPLNSFYLTKFKI</sequence>
<dbReference type="RefSeq" id="WP_211144027.1">
    <property type="nucleotide sequence ID" value="NZ_JAEEGB010000029.1"/>
</dbReference>
<dbReference type="AlphaFoldDB" id="A0A934I0R1"/>
<evidence type="ECO:0000313" key="2">
    <source>
        <dbReference type="Proteomes" id="UP000622687"/>
    </source>
</evidence>
<evidence type="ECO:0000313" key="1">
    <source>
        <dbReference type="EMBL" id="MBI6874642.1"/>
    </source>
</evidence>
<reference evidence="1" key="1">
    <citation type="submission" date="2020-12" db="EMBL/GenBank/DDBJ databases">
        <title>Clostridium thailandense sp. nov., a novel acetogenic bacterium isolated from peat land soil in Thailand.</title>
        <authorList>
            <person name="Chaikitkaew S."/>
            <person name="Birkeland N.K."/>
        </authorList>
    </citation>
    <scope>NUCLEOTIDE SEQUENCE</scope>
    <source>
        <strain evidence="1">DSM 17425</strain>
    </source>
</reference>